<accession>K9P9Q5</accession>
<dbReference type="AlphaFoldDB" id="K9P9Q5"/>
<dbReference type="HOGENOM" id="CLU_3403103_0_0_3"/>
<dbReference type="KEGG" id="cgc:Cyagr_2594"/>
<proteinExistence type="predicted"/>
<dbReference type="EMBL" id="CP003495">
    <property type="protein sequence ID" value="AFY29698.1"/>
    <property type="molecule type" value="Genomic_DNA"/>
</dbReference>
<protein>
    <submittedName>
        <fullName evidence="1">Uncharacterized protein</fullName>
    </submittedName>
</protein>
<dbReference type="Proteomes" id="UP000010388">
    <property type="component" value="Chromosome"/>
</dbReference>
<gene>
    <name evidence="1" type="ordered locus">Cyagr_2594</name>
</gene>
<name>K9P9Q5_CYAGP</name>
<organism evidence="1 2">
    <name type="scientific">Cyanobium gracile (strain ATCC 27147 / PCC 6307)</name>
    <dbReference type="NCBI Taxonomy" id="292564"/>
    <lineage>
        <taxon>Bacteria</taxon>
        <taxon>Bacillati</taxon>
        <taxon>Cyanobacteriota</taxon>
        <taxon>Cyanophyceae</taxon>
        <taxon>Synechococcales</taxon>
        <taxon>Prochlorococcaceae</taxon>
        <taxon>Cyanobium</taxon>
    </lineage>
</organism>
<evidence type="ECO:0000313" key="2">
    <source>
        <dbReference type="Proteomes" id="UP000010388"/>
    </source>
</evidence>
<evidence type="ECO:0000313" key="1">
    <source>
        <dbReference type="EMBL" id="AFY29698.1"/>
    </source>
</evidence>
<reference evidence="2" key="1">
    <citation type="journal article" date="2013" name="Proc. Natl. Acad. Sci. U.S.A.">
        <title>Improving the coverage of the cyanobacterial phylum using diversity-driven genome sequencing.</title>
        <authorList>
            <person name="Shih P.M."/>
            <person name="Wu D."/>
            <person name="Latifi A."/>
            <person name="Axen S.D."/>
            <person name="Fewer D.P."/>
            <person name="Talla E."/>
            <person name="Calteau A."/>
            <person name="Cai F."/>
            <person name="Tandeau de Marsac N."/>
            <person name="Rippka R."/>
            <person name="Herdman M."/>
            <person name="Sivonen K."/>
            <person name="Coursin T."/>
            <person name="Laurent T."/>
            <person name="Goodwin L."/>
            <person name="Nolan M."/>
            <person name="Davenport K.W."/>
            <person name="Han C.S."/>
            <person name="Rubin E.M."/>
            <person name="Eisen J.A."/>
            <person name="Woyke T."/>
            <person name="Gugger M."/>
            <person name="Kerfeld C.A."/>
        </authorList>
    </citation>
    <scope>NUCLEOTIDE SEQUENCE [LARGE SCALE GENOMIC DNA]</scope>
    <source>
        <strain evidence="2">ATCC 27147 / PCC 6307</strain>
    </source>
</reference>
<sequence>MGTVQKTQTTSWLDRSSLQEIHYQKNQSND</sequence>